<dbReference type="AlphaFoldDB" id="A0A1X6NBY4"/>
<reference evidence="1 2" key="1">
    <citation type="submission" date="2017-04" db="EMBL/GenBank/DDBJ databases">
        <title>Genome Sequence of the Model Brown-Rot Fungus Postia placenta SB12.</title>
        <authorList>
            <consortium name="DOE Joint Genome Institute"/>
            <person name="Gaskell J."/>
            <person name="Kersten P."/>
            <person name="Larrondo L.F."/>
            <person name="Canessa P."/>
            <person name="Martinez D."/>
            <person name="Hibbett D."/>
            <person name="Schmoll M."/>
            <person name="Kubicek C.P."/>
            <person name="Martinez A.T."/>
            <person name="Yadav J."/>
            <person name="Master E."/>
            <person name="Magnuson J.K."/>
            <person name="James T."/>
            <person name="Yaver D."/>
            <person name="Berka R."/>
            <person name="Labutti K."/>
            <person name="Lipzen A."/>
            <person name="Aerts A."/>
            <person name="Barry K."/>
            <person name="Henrissat B."/>
            <person name="Blanchette R."/>
            <person name="Grigoriev I."/>
            <person name="Cullen D."/>
        </authorList>
    </citation>
    <scope>NUCLEOTIDE SEQUENCE [LARGE SCALE GENOMIC DNA]</scope>
    <source>
        <strain evidence="1 2">MAD-698-R-SB12</strain>
    </source>
</reference>
<evidence type="ECO:0000313" key="1">
    <source>
        <dbReference type="EMBL" id="OSX66137.1"/>
    </source>
</evidence>
<gene>
    <name evidence="1" type="ORF">POSPLADRAFT_1064609</name>
</gene>
<organism evidence="1 2">
    <name type="scientific">Postia placenta MAD-698-R-SB12</name>
    <dbReference type="NCBI Taxonomy" id="670580"/>
    <lineage>
        <taxon>Eukaryota</taxon>
        <taxon>Fungi</taxon>
        <taxon>Dikarya</taxon>
        <taxon>Basidiomycota</taxon>
        <taxon>Agaricomycotina</taxon>
        <taxon>Agaricomycetes</taxon>
        <taxon>Polyporales</taxon>
        <taxon>Adustoporiaceae</taxon>
        <taxon>Rhodonia</taxon>
    </lineage>
</organism>
<accession>A0A1X6NBY4</accession>
<dbReference type="RefSeq" id="XP_024342931.1">
    <property type="nucleotide sequence ID" value="XM_024481825.1"/>
</dbReference>
<dbReference type="GeneID" id="36326775"/>
<evidence type="ECO:0000313" key="2">
    <source>
        <dbReference type="Proteomes" id="UP000194127"/>
    </source>
</evidence>
<dbReference type="EMBL" id="KZ110592">
    <property type="protein sequence ID" value="OSX66137.1"/>
    <property type="molecule type" value="Genomic_DNA"/>
</dbReference>
<proteinExistence type="predicted"/>
<sequence length="129" mass="13824">MFGAFLCGKLDPVVRLDLTFTLVFVARVALVRSSGGIQDSGSRPCATSRNACDRCAWARAGHHAAFIASGGAHLALQSDATPLVYPRQIPQSLHPPVLTKAHCSLLRHLLPSCWNPPPGSSRFPARLTL</sequence>
<dbReference type="Proteomes" id="UP000194127">
    <property type="component" value="Unassembled WGS sequence"/>
</dbReference>
<name>A0A1X6NBY4_9APHY</name>
<protein>
    <submittedName>
        <fullName evidence="1">Uncharacterized protein</fullName>
    </submittedName>
</protein>
<keyword evidence="2" id="KW-1185">Reference proteome</keyword>